<keyword evidence="3" id="KW-1185">Reference proteome</keyword>
<evidence type="ECO:0000313" key="2">
    <source>
        <dbReference type="EMBL" id="AWB23352.1"/>
    </source>
</evidence>
<evidence type="ECO:0000259" key="1">
    <source>
        <dbReference type="Pfam" id="PF21834"/>
    </source>
</evidence>
<reference evidence="2 3" key="1">
    <citation type="submission" date="2018-04" db="EMBL/GenBank/DDBJ databases">
        <title>Methylobacterium sp. PR1016A genome.</title>
        <authorList>
            <person name="Park W."/>
        </authorList>
    </citation>
    <scope>NUCLEOTIDE SEQUENCE [LARGE SCALE GENOMIC DNA]</scope>
    <source>
        <strain evidence="2 3">PR1016A</strain>
    </source>
</reference>
<proteinExistence type="predicted"/>
<evidence type="ECO:0000313" key="3">
    <source>
        <dbReference type="Proteomes" id="UP000244755"/>
    </source>
</evidence>
<gene>
    <name evidence="2" type="ORF">DA075_22655</name>
</gene>
<dbReference type="KEGG" id="mee:DA075_22655"/>
<dbReference type="RefSeq" id="WP_099955142.1">
    <property type="nucleotide sequence ID" value="NZ_CP028843.1"/>
</dbReference>
<organism evidence="2 3">
    <name type="scientific">Methylobacterium currus</name>
    <dbReference type="NCBI Taxonomy" id="2051553"/>
    <lineage>
        <taxon>Bacteria</taxon>
        <taxon>Pseudomonadati</taxon>
        <taxon>Pseudomonadota</taxon>
        <taxon>Alphaproteobacteria</taxon>
        <taxon>Hyphomicrobiales</taxon>
        <taxon>Methylobacteriaceae</taxon>
        <taxon>Methylobacterium</taxon>
    </lineage>
</organism>
<accession>A0A2R4WP72</accession>
<dbReference type="InterPro" id="IPR054189">
    <property type="entry name" value="DUF6894"/>
</dbReference>
<dbReference type="Pfam" id="PF21834">
    <property type="entry name" value="DUF6894"/>
    <property type="match status" value="1"/>
</dbReference>
<dbReference type="AlphaFoldDB" id="A0A2R4WP72"/>
<protein>
    <recommendedName>
        <fullName evidence="1">DUF6894 domain-containing protein</fullName>
    </recommendedName>
</protein>
<sequence length="82" mass="9156">MPLYYVNRFDGIAVIDDVGIELPDLDAARDHVRSVLTEMMNAERWTGGAARCRADVRDASGRPVLEASLILTMSPEPRQMRP</sequence>
<name>A0A2R4WP72_9HYPH</name>
<dbReference type="Proteomes" id="UP000244755">
    <property type="component" value="Chromosome 1"/>
</dbReference>
<feature type="domain" description="DUF6894" evidence="1">
    <location>
        <begin position="3"/>
        <end position="69"/>
    </location>
</feature>
<dbReference type="EMBL" id="CP028843">
    <property type="protein sequence ID" value="AWB23352.1"/>
    <property type="molecule type" value="Genomic_DNA"/>
</dbReference>